<dbReference type="AlphaFoldDB" id="A0A2R5GWE2"/>
<protein>
    <submittedName>
        <fullName evidence="1">Uncharacterized protein</fullName>
    </submittedName>
</protein>
<dbReference type="EMBL" id="BEYU01000354">
    <property type="protein sequence ID" value="GBG35152.1"/>
    <property type="molecule type" value="Genomic_DNA"/>
</dbReference>
<name>A0A2R5GWE2_9STRA</name>
<reference evidence="1 2" key="1">
    <citation type="submission" date="2017-12" db="EMBL/GenBank/DDBJ databases">
        <title>Sequencing, de novo assembly and annotation of complete genome of a new Thraustochytrid species, strain FCC1311.</title>
        <authorList>
            <person name="Sedici K."/>
            <person name="Godart F."/>
            <person name="Aiese Cigliano R."/>
            <person name="Sanseverino W."/>
            <person name="Barakat M."/>
            <person name="Ortet P."/>
            <person name="Marechal E."/>
            <person name="Cagnac O."/>
            <person name="Amato A."/>
        </authorList>
    </citation>
    <scope>NUCLEOTIDE SEQUENCE [LARGE SCALE GENOMIC DNA]</scope>
</reference>
<gene>
    <name evidence="1" type="ORF">FCC1311_113752</name>
</gene>
<organism evidence="1 2">
    <name type="scientific">Hondaea fermentalgiana</name>
    <dbReference type="NCBI Taxonomy" id="2315210"/>
    <lineage>
        <taxon>Eukaryota</taxon>
        <taxon>Sar</taxon>
        <taxon>Stramenopiles</taxon>
        <taxon>Bigyra</taxon>
        <taxon>Labyrinthulomycetes</taxon>
        <taxon>Thraustochytrida</taxon>
        <taxon>Thraustochytriidae</taxon>
        <taxon>Hondaea</taxon>
    </lineage>
</organism>
<dbReference type="Proteomes" id="UP000241890">
    <property type="component" value="Unassembled WGS sequence"/>
</dbReference>
<keyword evidence="2" id="KW-1185">Reference proteome</keyword>
<sequence length="102" mass="11525">MTDDIPRVSGDIDHLKKRVQATLEDRDERVNWETPFNGGYDEDFIRFFVVALSQDAMGKLVESKGPPFGKNDMREDFELVRSKSGSIAISYCGSACKKKSFV</sequence>
<evidence type="ECO:0000313" key="1">
    <source>
        <dbReference type="EMBL" id="GBG35152.1"/>
    </source>
</evidence>
<proteinExistence type="predicted"/>
<evidence type="ECO:0000313" key="2">
    <source>
        <dbReference type="Proteomes" id="UP000241890"/>
    </source>
</evidence>
<comment type="caution">
    <text evidence="1">The sequence shown here is derived from an EMBL/GenBank/DDBJ whole genome shotgun (WGS) entry which is preliminary data.</text>
</comment>
<dbReference type="InParanoid" id="A0A2R5GWE2"/>
<accession>A0A2R5GWE2</accession>